<dbReference type="VEuPathDB" id="FungiDB:ASPWEDRAFT_172649"/>
<dbReference type="STRING" id="1073089.A0A1L9RLN8"/>
<dbReference type="RefSeq" id="XP_040689536.1">
    <property type="nucleotide sequence ID" value="XM_040830950.1"/>
</dbReference>
<dbReference type="AlphaFoldDB" id="A0A1L9RLN8"/>
<organism evidence="1 2">
    <name type="scientific">Aspergillus wentii DTO 134E9</name>
    <dbReference type="NCBI Taxonomy" id="1073089"/>
    <lineage>
        <taxon>Eukaryota</taxon>
        <taxon>Fungi</taxon>
        <taxon>Dikarya</taxon>
        <taxon>Ascomycota</taxon>
        <taxon>Pezizomycotina</taxon>
        <taxon>Eurotiomycetes</taxon>
        <taxon>Eurotiomycetidae</taxon>
        <taxon>Eurotiales</taxon>
        <taxon>Aspergillaceae</taxon>
        <taxon>Aspergillus</taxon>
        <taxon>Aspergillus subgen. Cremei</taxon>
    </lineage>
</organism>
<proteinExistence type="predicted"/>
<reference evidence="2" key="1">
    <citation type="journal article" date="2017" name="Genome Biol.">
        <title>Comparative genomics reveals high biological diversity and specific adaptations in the industrially and medically important fungal genus Aspergillus.</title>
        <authorList>
            <person name="de Vries R.P."/>
            <person name="Riley R."/>
            <person name="Wiebenga A."/>
            <person name="Aguilar-Osorio G."/>
            <person name="Amillis S."/>
            <person name="Uchima C.A."/>
            <person name="Anderluh G."/>
            <person name="Asadollahi M."/>
            <person name="Askin M."/>
            <person name="Barry K."/>
            <person name="Battaglia E."/>
            <person name="Bayram O."/>
            <person name="Benocci T."/>
            <person name="Braus-Stromeyer S.A."/>
            <person name="Caldana C."/>
            <person name="Canovas D."/>
            <person name="Cerqueira G.C."/>
            <person name="Chen F."/>
            <person name="Chen W."/>
            <person name="Choi C."/>
            <person name="Clum A."/>
            <person name="Dos Santos R.A."/>
            <person name="Damasio A.R."/>
            <person name="Diallinas G."/>
            <person name="Emri T."/>
            <person name="Fekete E."/>
            <person name="Flipphi M."/>
            <person name="Freyberg S."/>
            <person name="Gallo A."/>
            <person name="Gournas C."/>
            <person name="Habgood R."/>
            <person name="Hainaut M."/>
            <person name="Harispe M.L."/>
            <person name="Henrissat B."/>
            <person name="Hilden K.S."/>
            <person name="Hope R."/>
            <person name="Hossain A."/>
            <person name="Karabika E."/>
            <person name="Karaffa L."/>
            <person name="Karanyi Z."/>
            <person name="Krasevec N."/>
            <person name="Kuo A."/>
            <person name="Kusch H."/>
            <person name="LaButti K."/>
            <person name="Lagendijk E.L."/>
            <person name="Lapidus A."/>
            <person name="Levasseur A."/>
            <person name="Lindquist E."/>
            <person name="Lipzen A."/>
            <person name="Logrieco A.F."/>
            <person name="MacCabe A."/>
            <person name="Maekelae M.R."/>
            <person name="Malavazi I."/>
            <person name="Melin P."/>
            <person name="Meyer V."/>
            <person name="Mielnichuk N."/>
            <person name="Miskei M."/>
            <person name="Molnar A.P."/>
            <person name="Mule G."/>
            <person name="Ngan C.Y."/>
            <person name="Orejas M."/>
            <person name="Orosz E."/>
            <person name="Ouedraogo J.P."/>
            <person name="Overkamp K.M."/>
            <person name="Park H.-S."/>
            <person name="Perrone G."/>
            <person name="Piumi F."/>
            <person name="Punt P.J."/>
            <person name="Ram A.F."/>
            <person name="Ramon A."/>
            <person name="Rauscher S."/>
            <person name="Record E."/>
            <person name="Riano-Pachon D.M."/>
            <person name="Robert V."/>
            <person name="Roehrig J."/>
            <person name="Ruller R."/>
            <person name="Salamov A."/>
            <person name="Salih N.S."/>
            <person name="Samson R.A."/>
            <person name="Sandor E."/>
            <person name="Sanguinetti M."/>
            <person name="Schuetze T."/>
            <person name="Sepcic K."/>
            <person name="Shelest E."/>
            <person name="Sherlock G."/>
            <person name="Sophianopoulou V."/>
            <person name="Squina F.M."/>
            <person name="Sun H."/>
            <person name="Susca A."/>
            <person name="Todd R.B."/>
            <person name="Tsang A."/>
            <person name="Unkles S.E."/>
            <person name="van de Wiele N."/>
            <person name="van Rossen-Uffink D."/>
            <person name="Oliveira J.V."/>
            <person name="Vesth T.C."/>
            <person name="Visser J."/>
            <person name="Yu J.-H."/>
            <person name="Zhou M."/>
            <person name="Andersen M.R."/>
            <person name="Archer D.B."/>
            <person name="Baker S.E."/>
            <person name="Benoit I."/>
            <person name="Brakhage A.A."/>
            <person name="Braus G.H."/>
            <person name="Fischer R."/>
            <person name="Frisvad J.C."/>
            <person name="Goldman G.H."/>
            <person name="Houbraken J."/>
            <person name="Oakley B."/>
            <person name="Pocsi I."/>
            <person name="Scazzocchio C."/>
            <person name="Seiboth B."/>
            <person name="vanKuyk P.A."/>
            <person name="Wortman J."/>
            <person name="Dyer P.S."/>
            <person name="Grigoriev I.V."/>
        </authorList>
    </citation>
    <scope>NUCLEOTIDE SEQUENCE [LARGE SCALE GENOMIC DNA]</scope>
    <source>
        <strain evidence="2">DTO 134E9</strain>
    </source>
</reference>
<dbReference type="GeneID" id="63746798"/>
<dbReference type="Proteomes" id="UP000184383">
    <property type="component" value="Unassembled WGS sequence"/>
</dbReference>
<keyword evidence="2" id="KW-1185">Reference proteome</keyword>
<evidence type="ECO:0000313" key="2">
    <source>
        <dbReference type="Proteomes" id="UP000184383"/>
    </source>
</evidence>
<protein>
    <submittedName>
        <fullName evidence="1">Uncharacterized protein</fullName>
    </submittedName>
</protein>
<sequence length="133" mass="15523">MPNWPGNFRWHDDQYNYKRCIICGGGFTRIRLEPVWTDLFRAVYRCDDIVILTGVGCTKADEHDEYEAPNDPAARWQNMGEDYIALAKKPNSLKYVFLFHEVCWDTIAGHFTPDELDLDELYEALQYMPLLPG</sequence>
<accession>A0A1L9RLN8</accession>
<name>A0A1L9RLN8_ASPWE</name>
<gene>
    <name evidence="1" type="ORF">ASPWEDRAFT_172649</name>
</gene>
<dbReference type="EMBL" id="KV878212">
    <property type="protein sequence ID" value="OJJ35860.1"/>
    <property type="molecule type" value="Genomic_DNA"/>
</dbReference>
<evidence type="ECO:0000313" key="1">
    <source>
        <dbReference type="EMBL" id="OJJ35860.1"/>
    </source>
</evidence>